<evidence type="ECO:0008006" key="4">
    <source>
        <dbReference type="Google" id="ProtNLM"/>
    </source>
</evidence>
<protein>
    <recommendedName>
        <fullName evidence="4">Electron transfer DM13</fullName>
    </recommendedName>
</protein>
<gene>
    <name evidence="2" type="ORF">ACFOSV_16740</name>
</gene>
<dbReference type="RefSeq" id="WP_377907195.1">
    <property type="nucleotide sequence ID" value="NZ_JBHRZS010000007.1"/>
</dbReference>
<accession>A0ABV8AW55</accession>
<dbReference type="EMBL" id="JBHRZS010000007">
    <property type="protein sequence ID" value="MFC3881845.1"/>
    <property type="molecule type" value="Genomic_DNA"/>
</dbReference>
<dbReference type="PROSITE" id="PS51257">
    <property type="entry name" value="PROKAR_LIPOPROTEIN"/>
    <property type="match status" value="1"/>
</dbReference>
<keyword evidence="1" id="KW-0732">Signal</keyword>
<sequence>MKKILNPFFLAMLVFAVLSACSDSDDMKPKDKLPDAEAPTNFEVQKGGTLTAQSSTNTRGMFQIVKDDTGAYFVRLTSDFTTKFSTGTVTVYLSDSDRLDLSQSGSFQLVSVVGKAGEHFFPLAAAPDSKFTHGIIWCGAAAIPFGFTLLQ</sequence>
<evidence type="ECO:0000256" key="1">
    <source>
        <dbReference type="SAM" id="SignalP"/>
    </source>
</evidence>
<dbReference type="Proteomes" id="UP001595805">
    <property type="component" value="Unassembled WGS sequence"/>
</dbReference>
<name>A0ABV8AW55_9BACT</name>
<evidence type="ECO:0000313" key="3">
    <source>
        <dbReference type="Proteomes" id="UP001595805"/>
    </source>
</evidence>
<comment type="caution">
    <text evidence="2">The sequence shown here is derived from an EMBL/GenBank/DDBJ whole genome shotgun (WGS) entry which is preliminary data.</text>
</comment>
<feature type="signal peptide" evidence="1">
    <location>
        <begin position="1"/>
        <end position="22"/>
    </location>
</feature>
<reference evidence="3" key="1">
    <citation type="journal article" date="2019" name="Int. J. Syst. Evol. Microbiol.">
        <title>The Global Catalogue of Microorganisms (GCM) 10K type strain sequencing project: providing services to taxonomists for standard genome sequencing and annotation.</title>
        <authorList>
            <consortium name="The Broad Institute Genomics Platform"/>
            <consortium name="The Broad Institute Genome Sequencing Center for Infectious Disease"/>
            <person name="Wu L."/>
            <person name="Ma J."/>
        </authorList>
    </citation>
    <scope>NUCLEOTIDE SEQUENCE [LARGE SCALE GENOMIC DNA]</scope>
    <source>
        <strain evidence="3">CCUG 60523</strain>
    </source>
</reference>
<proteinExistence type="predicted"/>
<keyword evidence="3" id="KW-1185">Reference proteome</keyword>
<evidence type="ECO:0000313" key="2">
    <source>
        <dbReference type="EMBL" id="MFC3881845.1"/>
    </source>
</evidence>
<feature type="chain" id="PRO_5046634421" description="Electron transfer DM13" evidence="1">
    <location>
        <begin position="23"/>
        <end position="151"/>
    </location>
</feature>
<organism evidence="2 3">
    <name type="scientific">Algoriphagus namhaensis</name>
    <dbReference type="NCBI Taxonomy" id="915353"/>
    <lineage>
        <taxon>Bacteria</taxon>
        <taxon>Pseudomonadati</taxon>
        <taxon>Bacteroidota</taxon>
        <taxon>Cytophagia</taxon>
        <taxon>Cytophagales</taxon>
        <taxon>Cyclobacteriaceae</taxon>
        <taxon>Algoriphagus</taxon>
    </lineage>
</organism>